<dbReference type="RefSeq" id="WP_260718635.1">
    <property type="nucleotide sequence ID" value="NZ_CP104377.1"/>
</dbReference>
<reference evidence="1" key="1">
    <citation type="submission" date="2022-09" db="EMBL/GenBank/DDBJ databases">
        <title>Bacterial diversity in gut of crayfish and pufferfish.</title>
        <authorList>
            <person name="Huang Y."/>
        </authorList>
    </citation>
    <scope>NUCLEOTIDE SEQUENCE</scope>
    <source>
        <strain evidence="1">PR12</strain>
    </source>
</reference>
<accession>A0ABY5ZVH2</accession>
<evidence type="ECO:0000313" key="2">
    <source>
        <dbReference type="Proteomes" id="UP001058290"/>
    </source>
</evidence>
<proteinExistence type="predicted"/>
<name>A0ABY5ZVH2_9BURK</name>
<keyword evidence="2" id="KW-1185">Reference proteome</keyword>
<dbReference type="EMBL" id="CP104377">
    <property type="protein sequence ID" value="UXC17448.1"/>
    <property type="molecule type" value="Genomic_DNA"/>
</dbReference>
<organism evidence="1 2">
    <name type="scientific">Comamonas squillarum</name>
    <dbReference type="NCBI Taxonomy" id="2977320"/>
    <lineage>
        <taxon>Bacteria</taxon>
        <taxon>Pseudomonadati</taxon>
        <taxon>Pseudomonadota</taxon>
        <taxon>Betaproteobacteria</taxon>
        <taxon>Burkholderiales</taxon>
        <taxon>Comamonadaceae</taxon>
        <taxon>Comamonas</taxon>
    </lineage>
</organism>
<evidence type="ECO:0000313" key="1">
    <source>
        <dbReference type="EMBL" id="UXC17448.1"/>
    </source>
</evidence>
<gene>
    <name evidence="1" type="ORF">N4T19_17325</name>
</gene>
<protein>
    <submittedName>
        <fullName evidence="1">Helix-turn-helix domain-containing protein</fullName>
    </submittedName>
</protein>
<dbReference type="Proteomes" id="UP001058290">
    <property type="component" value="Chromosome"/>
</dbReference>
<sequence>MDPQIWKSLYVDRVDPDVLMWMGSLAKHGLQGKPGKRASSKQVQEIAEFIELGSAAAVEWPKGFHALLSRIRIPQTGAKIALASSAFPAFAKRIRSIRDTDWRATIEIEFLDYIRNTQGQESALLSRQIRSMSNAKLIAGRHGLSVDRIKRVASQNALPVRVTEGGRKRYIIAPEIEERMIKELGDEVSTKQASAVLGLHPTRVTALLSAQELTALGRGIRLASIRLFKDQILALATPVDSRSDRWASLSKVLKAYVPRTSTTEFFQAIKTRQIGVKCTIHLPSQTLGEGLLIQPDQVLAWLATLRAVQRCSDLKLDITHVAKALGVKPDVVRTLVLKGFLTPIETRANARAPQYFHRRDIDRFQAAFISLKSLAAEAGIAPKQAPCWARQVGYEIVSGPTIDGCRQYFVRKAMPRKPERLAS</sequence>